<protein>
    <submittedName>
        <fullName evidence="2">Uncharacterized protein</fullName>
    </submittedName>
</protein>
<gene>
    <name evidence="2" type="ORF">LHA_0532</name>
</gene>
<keyword evidence="1" id="KW-1133">Transmembrane helix</keyword>
<dbReference type="Proteomes" id="UP000032803">
    <property type="component" value="Chromosome I"/>
</dbReference>
<proteinExistence type="predicted"/>
<sequence>MFLLVMLIPPLVKLFPFYEKEKSKECRDKLFHLEFGATILAVSVMLMYPLAGLINHKAIIRNIALMTDYYPVYQST</sequence>
<keyword evidence="1" id="KW-0472">Membrane</keyword>
<organism evidence="2 3">
    <name type="scientific">Legionella hackeliae</name>
    <dbReference type="NCBI Taxonomy" id="449"/>
    <lineage>
        <taxon>Bacteria</taxon>
        <taxon>Pseudomonadati</taxon>
        <taxon>Pseudomonadota</taxon>
        <taxon>Gammaproteobacteria</taxon>
        <taxon>Legionellales</taxon>
        <taxon>Legionellaceae</taxon>
        <taxon>Legionella</taxon>
    </lineage>
</organism>
<evidence type="ECO:0000313" key="3">
    <source>
        <dbReference type="Proteomes" id="UP000032803"/>
    </source>
</evidence>
<evidence type="ECO:0000256" key="1">
    <source>
        <dbReference type="SAM" id="Phobius"/>
    </source>
</evidence>
<keyword evidence="1" id="KW-0812">Transmembrane</keyword>
<feature type="transmembrane region" description="Helical" evidence="1">
    <location>
        <begin position="30"/>
        <end position="51"/>
    </location>
</feature>
<dbReference type="EMBL" id="LN681225">
    <property type="protein sequence ID" value="CEK09626.1"/>
    <property type="molecule type" value="Genomic_DNA"/>
</dbReference>
<dbReference type="AlphaFoldDB" id="A0A0A8UQ73"/>
<dbReference type="HOGENOM" id="CLU_2649993_0_0_6"/>
<dbReference type="KEGG" id="lha:LHA_0532"/>
<accession>A0A0A8UQ73</accession>
<name>A0A0A8UQ73_LEGHA</name>
<keyword evidence="3" id="KW-1185">Reference proteome</keyword>
<reference evidence="3" key="1">
    <citation type="submission" date="2014-09" db="EMBL/GenBank/DDBJ databases">
        <authorList>
            <person name="Gomez-Valero L."/>
        </authorList>
    </citation>
    <scope>NUCLEOTIDE SEQUENCE [LARGE SCALE GENOMIC DNA]</scope>
    <source>
        <strain evidence="3">ATCC35250</strain>
    </source>
</reference>
<evidence type="ECO:0000313" key="2">
    <source>
        <dbReference type="EMBL" id="CEK09626.1"/>
    </source>
</evidence>
<dbReference type="PATRIC" id="fig|449.7.peg.2636"/>